<evidence type="ECO:0000313" key="1">
    <source>
        <dbReference type="EMBL" id="MCW3160114.1"/>
    </source>
</evidence>
<dbReference type="RefSeq" id="WP_264742075.1">
    <property type="nucleotide sequence ID" value="NZ_JAPDHV010000001.1"/>
</dbReference>
<evidence type="ECO:0008006" key="3">
    <source>
        <dbReference type="Google" id="ProtNLM"/>
    </source>
</evidence>
<comment type="caution">
    <text evidence="1">The sequence shown here is derived from an EMBL/GenBank/DDBJ whole genome shotgun (WGS) entry which is preliminary data.</text>
</comment>
<evidence type="ECO:0000313" key="2">
    <source>
        <dbReference type="Proteomes" id="UP001163719"/>
    </source>
</evidence>
<keyword evidence="2" id="KW-1185">Reference proteome</keyword>
<name>A0ABT3HK23_9FLAO</name>
<gene>
    <name evidence="1" type="ORF">OH806_02365</name>
</gene>
<dbReference type="Proteomes" id="UP001163719">
    <property type="component" value="Unassembled WGS sequence"/>
</dbReference>
<dbReference type="EMBL" id="JAPDHV010000001">
    <property type="protein sequence ID" value="MCW3160114.1"/>
    <property type="molecule type" value="Genomic_DNA"/>
</dbReference>
<sequence length="359" mass="42254">MKKRIVFFMLISSLGFSQQKAVKITDLQPKSEDFKFPLVSYPQNNLVENKINTFLQVNELEYVPNSEGNPFKKAATATNSYSNYVYFYGWDKLETPSNILTITMDGEATGAYSESFSIWQNFDLRTGNFINAQDLFSPNSIKKVEDIINQKVRKRVDDFLKDLRAEKNKEDYHEDQISIYENCFTEHTLEYINYYFGKNTLKFVAGRCSNHAMRALDDLGSHVIEIPYKDLEEYWSSYALQLLSDTNKVESTSFQNKLYRGKIDGKYPITVLIKRLYTSDDENSFSAVYWYDRNKKLIEWDGRRLGNKISIIENDYFDEVNNHWIPRAFIEASIENKKIIGTWQDYKTKKYLKIELEEY</sequence>
<organism evidence="1 2">
    <name type="scientific">Chryseobacterium oryctis</name>
    <dbReference type="NCBI Taxonomy" id="2952618"/>
    <lineage>
        <taxon>Bacteria</taxon>
        <taxon>Pseudomonadati</taxon>
        <taxon>Bacteroidota</taxon>
        <taxon>Flavobacteriia</taxon>
        <taxon>Flavobacteriales</taxon>
        <taxon>Weeksellaceae</taxon>
        <taxon>Chryseobacterium group</taxon>
        <taxon>Chryseobacterium</taxon>
    </lineage>
</organism>
<proteinExistence type="predicted"/>
<accession>A0ABT3HK23</accession>
<reference evidence="1" key="1">
    <citation type="submission" date="2022-10" db="EMBL/GenBank/DDBJ databases">
        <title>Chryseobacterium babae sp. nov. isolated from the gut of the beetle Oryctes rhinoceros, and Chryseobacterium kimseyorum sp. nov., isolated from a stick insect rearing cage.</title>
        <authorList>
            <person name="Shelomi M."/>
            <person name="Han C.-J."/>
            <person name="Chen W.-M."/>
            <person name="Chen H.-K."/>
            <person name="Liaw S.-J."/>
            <person name="Muhle E."/>
            <person name="Clermont D."/>
        </authorList>
    </citation>
    <scope>NUCLEOTIDE SEQUENCE</scope>
    <source>
        <strain evidence="1">WLa1L2M3</strain>
    </source>
</reference>
<protein>
    <recommendedName>
        <fullName evidence="3">Transglutaminase-like domain-containing protein</fullName>
    </recommendedName>
</protein>